<evidence type="ECO:0000256" key="9">
    <source>
        <dbReference type="ARBA" id="ARBA00023077"/>
    </source>
</evidence>
<dbReference type="Pfam" id="PF00593">
    <property type="entry name" value="TonB_dep_Rec_b-barrel"/>
    <property type="match status" value="1"/>
</dbReference>
<dbReference type="InterPro" id="IPR039426">
    <property type="entry name" value="TonB-dep_rcpt-like"/>
</dbReference>
<gene>
    <name evidence="17" type="ORF">GCM10023149_25780</name>
</gene>
<dbReference type="Pfam" id="PF07715">
    <property type="entry name" value="Plug"/>
    <property type="match status" value="1"/>
</dbReference>
<feature type="domain" description="TonB-dependent receptor plug" evidence="16">
    <location>
        <begin position="117"/>
        <end position="225"/>
    </location>
</feature>
<reference evidence="18" key="1">
    <citation type="journal article" date="2019" name="Int. J. Syst. Evol. Microbiol.">
        <title>The Global Catalogue of Microorganisms (GCM) 10K type strain sequencing project: providing services to taxonomists for standard genome sequencing and annotation.</title>
        <authorList>
            <consortium name="The Broad Institute Genomics Platform"/>
            <consortium name="The Broad Institute Genome Sequencing Center for Infectious Disease"/>
            <person name="Wu L."/>
            <person name="Ma J."/>
        </authorList>
    </citation>
    <scope>NUCLEOTIDE SEQUENCE [LARGE SCALE GENOMIC DNA]</scope>
    <source>
        <strain evidence="18">JCM 17705</strain>
    </source>
</reference>
<comment type="caution">
    <text evidence="17">The sequence shown here is derived from an EMBL/GenBank/DDBJ whole genome shotgun (WGS) entry which is preliminary data.</text>
</comment>
<dbReference type="PANTHER" id="PTHR32552:SF68">
    <property type="entry name" value="FERRICHROME OUTER MEMBRANE TRANSPORTER_PHAGE RECEPTOR"/>
    <property type="match status" value="1"/>
</dbReference>
<keyword evidence="11 12" id="KW-0998">Cell outer membrane</keyword>
<accession>A0ABP8GH61</accession>
<dbReference type="Pfam" id="PF13715">
    <property type="entry name" value="CarbopepD_reg_2"/>
    <property type="match status" value="1"/>
</dbReference>
<keyword evidence="5 12" id="KW-0812">Transmembrane</keyword>
<proteinExistence type="inferred from homology"/>
<keyword evidence="9 13" id="KW-0798">TonB box</keyword>
<dbReference type="InterPro" id="IPR000531">
    <property type="entry name" value="Beta-barrel_TonB"/>
</dbReference>
<dbReference type="SUPFAM" id="SSF56935">
    <property type="entry name" value="Porins"/>
    <property type="match status" value="1"/>
</dbReference>
<dbReference type="InterPro" id="IPR037066">
    <property type="entry name" value="Plug_dom_sf"/>
</dbReference>
<dbReference type="PANTHER" id="PTHR32552">
    <property type="entry name" value="FERRICHROME IRON RECEPTOR-RELATED"/>
    <property type="match status" value="1"/>
</dbReference>
<evidence type="ECO:0000256" key="6">
    <source>
        <dbReference type="ARBA" id="ARBA00022729"/>
    </source>
</evidence>
<evidence type="ECO:0000256" key="12">
    <source>
        <dbReference type="PROSITE-ProRule" id="PRU01360"/>
    </source>
</evidence>
<sequence length="1038" mass="112756">MKKLLLVSLCFLMLCVTQTFAQNRTVTGTVTAKEDGLPIPGVSVKVKGTTIGTQTGANGKFTLSVPASAKTLQISFIGFATVESDISSSSDVTVALSSDTRQLNEVVVSAGGINVKRREQGYAATTVKPEVLTQGKAVNVASSLSGKVAGLQVNTVSSGVNPQVRLVLRGNRSLLGNNQALIVLDNVIVPNSILGNLNPEDVEDVQVLNGAGAAALYGSDASNGALIITTKKGKRGQTSIRISNTTSIEQVSYFPKLQKQFGSGSNTDIQAYIPYENQQYGPAFDGSIREVGKPIEDGRIQMLPYASTNGKNDFWENGLTNQTDFSINSGDDKSTTYFAGQYVTQAGTTPQDRYDRLSIRANGTRDLGNKVNLTYNTNYVQNRYNVTTETGAMYDQLLNSPDNVRVTDYKDWQNNPFASPNGYYNEYYANPYYTLANNRQNTRNDYLIGKAELKWSPLDFLNFTYRIGITAANTSYKSYTNKFVLSNYTKSIGTSDQKRNDIPGDVQDGSSFATQLTSDLLGNYVKQFGDYKVDFTAGASIRNNVDNGQTTTANGLIQRDLFNVDARYTPNVGGNQSSTTKRQVGLYGALTLGYKDYLTLHATGRNDWLSVLSPENRSFFYPSVDVAFIPTSAIEALKNNKILNSLKVRGNIYKVGLANIDAYALAPIFSQAAGYPYSSGPGYSVGDRLVAPGLKPEITKGIEFGFDADLLDNRISTTVTYYKTNTTNQTVPTGVSNASGYTSYLRNTGEVSNRGVEATLSVIPLKTATGWQVTLGGNFTFNENKVVSISSDVDRLQLNTGANAQTYAVKGLQYPVLFGSDYKRDDQGRVIVDRITGYPSPTEAQVYLGNTSPKQRLGLNMEVKYKSVRVAALAEYRGGFVIYNSGAGTYDFSGASVRTTTFNRERFVMPNSSYEDPANPGKYIANTNVLVADGGAGFFADNNRNLNVASNYVYNGASWKLREVSIAYDLPKSLLGTQKYIKGATISVQGRNLALWLPKSNLYTDPEFNFTDGNAIGITSLGQTPPTRYFGATLSVTL</sequence>
<evidence type="ECO:0000256" key="3">
    <source>
        <dbReference type="ARBA" id="ARBA00022452"/>
    </source>
</evidence>
<keyword evidence="4" id="KW-0410">Iron transport</keyword>
<evidence type="ECO:0000259" key="16">
    <source>
        <dbReference type="Pfam" id="PF07715"/>
    </source>
</evidence>
<keyword evidence="10 12" id="KW-0472">Membrane</keyword>
<dbReference type="InterPro" id="IPR023996">
    <property type="entry name" value="TonB-dep_OMP_SusC/RagA"/>
</dbReference>
<evidence type="ECO:0000256" key="2">
    <source>
        <dbReference type="ARBA" id="ARBA00022448"/>
    </source>
</evidence>
<comment type="similarity">
    <text evidence="12 13">Belongs to the TonB-dependent receptor family.</text>
</comment>
<dbReference type="Gene3D" id="2.60.40.1120">
    <property type="entry name" value="Carboxypeptidase-like, regulatory domain"/>
    <property type="match status" value="1"/>
</dbReference>
<feature type="signal peptide" evidence="14">
    <location>
        <begin position="1"/>
        <end position="21"/>
    </location>
</feature>
<dbReference type="InterPro" id="IPR036942">
    <property type="entry name" value="Beta-barrel_TonB_sf"/>
</dbReference>
<keyword evidence="2 12" id="KW-0813">Transport</keyword>
<evidence type="ECO:0000256" key="1">
    <source>
        <dbReference type="ARBA" id="ARBA00004571"/>
    </source>
</evidence>
<dbReference type="Proteomes" id="UP001500582">
    <property type="component" value="Unassembled WGS sequence"/>
</dbReference>
<keyword evidence="7" id="KW-0408">Iron</keyword>
<feature type="domain" description="TonB-dependent receptor-like beta-barrel" evidence="15">
    <location>
        <begin position="403"/>
        <end position="801"/>
    </location>
</feature>
<dbReference type="InterPro" id="IPR012910">
    <property type="entry name" value="Plug_dom"/>
</dbReference>
<evidence type="ECO:0000313" key="17">
    <source>
        <dbReference type="EMBL" id="GAA4324292.1"/>
    </source>
</evidence>
<evidence type="ECO:0000259" key="15">
    <source>
        <dbReference type="Pfam" id="PF00593"/>
    </source>
</evidence>
<keyword evidence="3 12" id="KW-1134">Transmembrane beta strand</keyword>
<dbReference type="SUPFAM" id="SSF49464">
    <property type="entry name" value="Carboxypeptidase regulatory domain-like"/>
    <property type="match status" value="1"/>
</dbReference>
<feature type="chain" id="PRO_5046651336" evidence="14">
    <location>
        <begin position="22"/>
        <end position="1038"/>
    </location>
</feature>
<keyword evidence="6 14" id="KW-0732">Signal</keyword>
<evidence type="ECO:0000256" key="13">
    <source>
        <dbReference type="RuleBase" id="RU003357"/>
    </source>
</evidence>
<dbReference type="NCBIfam" id="TIGR04056">
    <property type="entry name" value="OMP_RagA_SusC"/>
    <property type="match status" value="1"/>
</dbReference>
<evidence type="ECO:0000256" key="7">
    <source>
        <dbReference type="ARBA" id="ARBA00023004"/>
    </source>
</evidence>
<name>A0ABP8GH61_9SPHI</name>
<protein>
    <submittedName>
        <fullName evidence="17">SusC/RagA family TonB-linked outer membrane protein</fullName>
    </submittedName>
</protein>
<evidence type="ECO:0000256" key="10">
    <source>
        <dbReference type="ARBA" id="ARBA00023136"/>
    </source>
</evidence>
<dbReference type="RefSeq" id="WP_345211503.1">
    <property type="nucleotide sequence ID" value="NZ_BAABFT010000006.1"/>
</dbReference>
<evidence type="ECO:0000256" key="8">
    <source>
        <dbReference type="ARBA" id="ARBA00023065"/>
    </source>
</evidence>
<organism evidence="17 18">
    <name type="scientific">Mucilaginibacter gynuensis</name>
    <dbReference type="NCBI Taxonomy" id="1302236"/>
    <lineage>
        <taxon>Bacteria</taxon>
        <taxon>Pseudomonadati</taxon>
        <taxon>Bacteroidota</taxon>
        <taxon>Sphingobacteriia</taxon>
        <taxon>Sphingobacteriales</taxon>
        <taxon>Sphingobacteriaceae</taxon>
        <taxon>Mucilaginibacter</taxon>
    </lineage>
</organism>
<dbReference type="EMBL" id="BAABFT010000006">
    <property type="protein sequence ID" value="GAA4324292.1"/>
    <property type="molecule type" value="Genomic_DNA"/>
</dbReference>
<keyword evidence="8" id="KW-0406">Ion transport</keyword>
<keyword evidence="18" id="KW-1185">Reference proteome</keyword>
<dbReference type="Gene3D" id="2.40.170.20">
    <property type="entry name" value="TonB-dependent receptor, beta-barrel domain"/>
    <property type="match status" value="1"/>
</dbReference>
<evidence type="ECO:0000256" key="11">
    <source>
        <dbReference type="ARBA" id="ARBA00023237"/>
    </source>
</evidence>
<evidence type="ECO:0000256" key="4">
    <source>
        <dbReference type="ARBA" id="ARBA00022496"/>
    </source>
</evidence>
<comment type="subcellular location">
    <subcellularLocation>
        <location evidence="1 12">Cell outer membrane</location>
        <topology evidence="1 12">Multi-pass membrane protein</topology>
    </subcellularLocation>
</comment>
<dbReference type="PROSITE" id="PS52016">
    <property type="entry name" value="TONB_DEPENDENT_REC_3"/>
    <property type="match status" value="1"/>
</dbReference>
<dbReference type="InterPro" id="IPR008969">
    <property type="entry name" value="CarboxyPept-like_regulatory"/>
</dbReference>
<evidence type="ECO:0000313" key="18">
    <source>
        <dbReference type="Proteomes" id="UP001500582"/>
    </source>
</evidence>
<evidence type="ECO:0000256" key="5">
    <source>
        <dbReference type="ARBA" id="ARBA00022692"/>
    </source>
</evidence>
<dbReference type="Gene3D" id="2.170.130.10">
    <property type="entry name" value="TonB-dependent receptor, plug domain"/>
    <property type="match status" value="1"/>
</dbReference>
<evidence type="ECO:0000256" key="14">
    <source>
        <dbReference type="SAM" id="SignalP"/>
    </source>
</evidence>